<accession>A0A9Q9AHZ8</accession>
<evidence type="ECO:0000313" key="3">
    <source>
        <dbReference type="Proteomes" id="UP001056384"/>
    </source>
</evidence>
<dbReference type="AlphaFoldDB" id="A0A9Q9AHZ8"/>
<dbReference type="Proteomes" id="UP001056384">
    <property type="component" value="Chromosome 2"/>
</dbReference>
<dbReference type="PANTHER" id="PTHR38123:SF5">
    <property type="entry name" value="CELL WALL GALACTOMANNOPROTEIN"/>
    <property type="match status" value="1"/>
</dbReference>
<dbReference type="InterPro" id="IPR021054">
    <property type="entry name" value="Cell_wall_mannoprotein_1"/>
</dbReference>
<dbReference type="EMBL" id="CP099419">
    <property type="protein sequence ID" value="USW49744.1"/>
    <property type="molecule type" value="Genomic_DNA"/>
</dbReference>
<gene>
    <name evidence="2" type="ORF">Slin15195_G030630</name>
</gene>
<dbReference type="Gene3D" id="1.20.1280.140">
    <property type="match status" value="1"/>
</dbReference>
<feature type="signal peptide" evidence="1">
    <location>
        <begin position="1"/>
        <end position="18"/>
    </location>
</feature>
<proteinExistence type="predicted"/>
<reference evidence="2" key="1">
    <citation type="submission" date="2022-06" db="EMBL/GenBank/DDBJ databases">
        <title>Complete genome sequences of two strains of the flax pathogen Septoria linicola.</title>
        <authorList>
            <person name="Lapalu N."/>
            <person name="Simon A."/>
            <person name="Demenou B."/>
            <person name="Paumier D."/>
            <person name="Guillot M.-P."/>
            <person name="Gout L."/>
            <person name="Valade R."/>
        </authorList>
    </citation>
    <scope>NUCLEOTIDE SEQUENCE</scope>
    <source>
        <strain evidence="2">SE15195</strain>
    </source>
</reference>
<dbReference type="Pfam" id="PF12296">
    <property type="entry name" value="HsbA"/>
    <property type="match status" value="1"/>
</dbReference>
<keyword evidence="3" id="KW-1185">Reference proteome</keyword>
<feature type="chain" id="PRO_5040462210" evidence="1">
    <location>
        <begin position="19"/>
        <end position="185"/>
    </location>
</feature>
<dbReference type="OrthoDB" id="2422134at2759"/>
<dbReference type="GO" id="GO:0005576">
    <property type="term" value="C:extracellular region"/>
    <property type="evidence" value="ECO:0007669"/>
    <property type="project" value="TreeGrafter"/>
</dbReference>
<evidence type="ECO:0000256" key="1">
    <source>
        <dbReference type="SAM" id="SignalP"/>
    </source>
</evidence>
<protein>
    <submittedName>
        <fullName evidence="2">Cell wall mannoprotein</fullName>
    </submittedName>
</protein>
<organism evidence="2 3">
    <name type="scientific">Septoria linicola</name>
    <dbReference type="NCBI Taxonomy" id="215465"/>
    <lineage>
        <taxon>Eukaryota</taxon>
        <taxon>Fungi</taxon>
        <taxon>Dikarya</taxon>
        <taxon>Ascomycota</taxon>
        <taxon>Pezizomycotina</taxon>
        <taxon>Dothideomycetes</taxon>
        <taxon>Dothideomycetidae</taxon>
        <taxon>Mycosphaerellales</taxon>
        <taxon>Mycosphaerellaceae</taxon>
        <taxon>Septoria</taxon>
    </lineage>
</organism>
<sequence>MAPLSSIFAFMLATLAIASPAPAPIAPRQEVITAQIVQQDVKNIDAGVQSLRKHVAAYNGELLSATPLVGDFTAIHLANRAGFLNANLRRTKFTAREPTAIVQTVIDTVGVSIPAAVEETKAKKPLFDQAGLSPVILGTLKVLLDDHDTFSAAVSKDLSADLVRAQAVVDKIHNAIQSGIDFFSA</sequence>
<evidence type="ECO:0000313" key="2">
    <source>
        <dbReference type="EMBL" id="USW49744.1"/>
    </source>
</evidence>
<dbReference type="PANTHER" id="PTHR38123">
    <property type="entry name" value="CELL WALL SERINE-THREONINE-RICH GALACTOMANNOPROTEIN MP1 (AFU_ORTHOLOGUE AFUA_4G03240)"/>
    <property type="match status" value="1"/>
</dbReference>
<name>A0A9Q9AHZ8_9PEZI</name>
<keyword evidence="1" id="KW-0732">Signal</keyword>